<organism evidence="1 2">
    <name type="scientific">Gigaspora margarita</name>
    <dbReference type="NCBI Taxonomy" id="4874"/>
    <lineage>
        <taxon>Eukaryota</taxon>
        <taxon>Fungi</taxon>
        <taxon>Fungi incertae sedis</taxon>
        <taxon>Mucoromycota</taxon>
        <taxon>Glomeromycotina</taxon>
        <taxon>Glomeromycetes</taxon>
        <taxon>Diversisporales</taxon>
        <taxon>Gigasporaceae</taxon>
        <taxon>Gigaspora</taxon>
    </lineage>
</organism>
<evidence type="ECO:0000313" key="2">
    <source>
        <dbReference type="Proteomes" id="UP000789901"/>
    </source>
</evidence>
<comment type="caution">
    <text evidence="1">The sequence shown here is derived from an EMBL/GenBank/DDBJ whole genome shotgun (WGS) entry which is preliminary data.</text>
</comment>
<feature type="non-terminal residue" evidence="1">
    <location>
        <position position="1"/>
    </location>
</feature>
<gene>
    <name evidence="1" type="ORF">GMARGA_LOCUS19317</name>
</gene>
<protein>
    <submittedName>
        <fullName evidence="1">37399_t:CDS:1</fullName>
    </submittedName>
</protein>
<accession>A0ABN7VJI4</accession>
<name>A0ABN7VJI4_GIGMA</name>
<reference evidence="1 2" key="1">
    <citation type="submission" date="2021-06" db="EMBL/GenBank/DDBJ databases">
        <authorList>
            <person name="Kallberg Y."/>
            <person name="Tangrot J."/>
            <person name="Rosling A."/>
        </authorList>
    </citation>
    <scope>NUCLEOTIDE SEQUENCE [LARGE SCALE GENOMIC DNA]</scope>
    <source>
        <strain evidence="1 2">120-4 pot B 10/14</strain>
    </source>
</reference>
<keyword evidence="2" id="KW-1185">Reference proteome</keyword>
<proteinExistence type="predicted"/>
<dbReference type="EMBL" id="CAJVQB010016033">
    <property type="protein sequence ID" value="CAG8778035.1"/>
    <property type="molecule type" value="Genomic_DNA"/>
</dbReference>
<evidence type="ECO:0000313" key="1">
    <source>
        <dbReference type="EMBL" id="CAG8778035.1"/>
    </source>
</evidence>
<sequence>IIELENIDPLPQSILLTTILLVSQATEPTLQQTTNLTTLDSEFESINDEFDEQSDNEFGKQLELYKGQRFKMVEEAYVKVELFAYSNAFGIQKGCIEKDTSDVHEISRSFVYHYAGKPQNKDKLHKTEGSGSCQTDCKWKMQDDDNDSDTAFIDNAFDYPLAHSLALFKQVEDKVVKIWESFSKVIVFSLAAKFSINFVAKCWLLEKYKDKDLGIQLFVNLSTVFLSESTKVSTPITILPSNEFSSLFSAINIAIKKNDLNVLKFLKTYILQNNYSLVENTTNASASDHKTTRYQLALKNQSSKAQKKQSKSYAKHVNKACNSMIMYEFCSGHGHKKELHDYDNVEKKKNESEWVGLSSSESDIEIDTDK</sequence>
<dbReference type="Proteomes" id="UP000789901">
    <property type="component" value="Unassembled WGS sequence"/>
</dbReference>